<gene>
    <name evidence="1" type="ORF">BLIN101_02511</name>
</gene>
<dbReference type="InterPro" id="IPR016181">
    <property type="entry name" value="Acyl_CoA_acyltransferase"/>
</dbReference>
<dbReference type="PANTHER" id="PTHR41368">
    <property type="entry name" value="PROTEIN YGHO"/>
    <property type="match status" value="1"/>
</dbReference>
<protein>
    <recommendedName>
        <fullName evidence="3">N-acetyltransferase domain-containing protein</fullName>
    </recommendedName>
</protein>
<evidence type="ECO:0000313" key="2">
    <source>
        <dbReference type="Proteomes" id="UP000234498"/>
    </source>
</evidence>
<accession>A0A2H1JPZ6</accession>
<sequence length="388" mass="42768">MRPRRVRSRADLAEFIDLAPRLARARGEEDHYVPLFAADIRDWFAGRGWFDEPAELWLFDTDRAEAAARVMCHRSAALAAELGSADATAAPLFFGAVEVADEEALDVLIAFLDERAEQVGASRIFGPVSPLPNVTGGLLTDGVRHPGFFDSAWNPAFCWPAFAAAGFETWGPAHTWEVPVGSIPAARATAVTADEWRRLRLRRRPVSRLGLRRFADRLLPSLNAAFSELPYYTSITPAQLRSQMQGLSALMDPDLIIDITGADDPADAPPRCFALVIPDPVPILRRHGGRLGVRTVCDLLRHRRTMSDAVLIIQGTDPRYQGSGLLSLAIRELNCALVAKGYRRLRVTFIAEDNPASAAVFARSGGRQLHRLVFVDRTLPPSPPEEHR</sequence>
<evidence type="ECO:0000313" key="1">
    <source>
        <dbReference type="EMBL" id="SMX89142.1"/>
    </source>
</evidence>
<proteinExistence type="predicted"/>
<organism evidence="1 2">
    <name type="scientific">Brevibacterium linens</name>
    <dbReference type="NCBI Taxonomy" id="1703"/>
    <lineage>
        <taxon>Bacteria</taxon>
        <taxon>Bacillati</taxon>
        <taxon>Actinomycetota</taxon>
        <taxon>Actinomycetes</taxon>
        <taxon>Micrococcales</taxon>
        <taxon>Brevibacteriaceae</taxon>
        <taxon>Brevibacterium</taxon>
    </lineage>
</organism>
<evidence type="ECO:0008006" key="3">
    <source>
        <dbReference type="Google" id="ProtNLM"/>
    </source>
</evidence>
<dbReference type="AlphaFoldDB" id="A0A2H1JPZ6"/>
<dbReference type="InterPro" id="IPR039968">
    <property type="entry name" value="BcerS-like"/>
</dbReference>
<dbReference type="Proteomes" id="UP000234498">
    <property type="component" value="Unassembled WGS sequence"/>
</dbReference>
<reference evidence="1 2" key="1">
    <citation type="submission" date="2017-03" db="EMBL/GenBank/DDBJ databases">
        <authorList>
            <person name="Afonso C.L."/>
            <person name="Miller P.J."/>
            <person name="Scott M.A."/>
            <person name="Spackman E."/>
            <person name="Goraichik I."/>
            <person name="Dimitrov K.M."/>
            <person name="Suarez D.L."/>
            <person name="Swayne D.E."/>
        </authorList>
    </citation>
    <scope>NUCLEOTIDE SEQUENCE [LARGE SCALE GENOMIC DNA]</scope>
    <source>
        <strain evidence="1 2">Mu101</strain>
    </source>
</reference>
<dbReference type="SUPFAM" id="SSF55729">
    <property type="entry name" value="Acyl-CoA N-acyltransferases (Nat)"/>
    <property type="match status" value="1"/>
</dbReference>
<name>A0A2H1JPZ6_BRELN</name>
<dbReference type="PANTHER" id="PTHR41368:SF1">
    <property type="entry name" value="PROTEIN YGHO"/>
    <property type="match status" value="1"/>
</dbReference>
<dbReference type="EMBL" id="FXZA01000017">
    <property type="protein sequence ID" value="SMX89142.1"/>
    <property type="molecule type" value="Genomic_DNA"/>
</dbReference>
<dbReference type="Gene3D" id="3.40.630.30">
    <property type="match status" value="1"/>
</dbReference>